<keyword evidence="3" id="KW-1185">Reference proteome</keyword>
<sequence>MAACEKVLGTYELLENIVVHMDAVMIQTAKKVSKAWLDMTNNSKDIQCAMVLRPTTFQLSPGTVDPDHPNWGETMDRWSSPEYGDNIVRSTQCFTRYETSFDPQSPSA</sequence>
<dbReference type="AlphaFoldDB" id="A0AAJ0GHU1"/>
<dbReference type="EMBL" id="JAWDJX010000002">
    <property type="protein sequence ID" value="KAK3057795.1"/>
    <property type="molecule type" value="Genomic_DNA"/>
</dbReference>
<evidence type="ECO:0000313" key="3">
    <source>
        <dbReference type="Proteomes" id="UP001271007"/>
    </source>
</evidence>
<feature type="region of interest" description="Disordered" evidence="1">
    <location>
        <begin position="59"/>
        <end position="83"/>
    </location>
</feature>
<accession>A0AAJ0GHU1</accession>
<evidence type="ECO:0000256" key="1">
    <source>
        <dbReference type="SAM" id="MobiDB-lite"/>
    </source>
</evidence>
<gene>
    <name evidence="2" type="ORF">LTR09_000870</name>
</gene>
<protein>
    <submittedName>
        <fullName evidence="2">Uncharacterized protein</fullName>
    </submittedName>
</protein>
<evidence type="ECO:0000313" key="2">
    <source>
        <dbReference type="EMBL" id="KAK3057795.1"/>
    </source>
</evidence>
<organism evidence="2 3">
    <name type="scientific">Extremus antarcticus</name>
    <dbReference type="NCBI Taxonomy" id="702011"/>
    <lineage>
        <taxon>Eukaryota</taxon>
        <taxon>Fungi</taxon>
        <taxon>Dikarya</taxon>
        <taxon>Ascomycota</taxon>
        <taxon>Pezizomycotina</taxon>
        <taxon>Dothideomycetes</taxon>
        <taxon>Dothideomycetidae</taxon>
        <taxon>Mycosphaerellales</taxon>
        <taxon>Extremaceae</taxon>
        <taxon>Extremus</taxon>
    </lineage>
</organism>
<name>A0AAJ0GHU1_9PEZI</name>
<comment type="caution">
    <text evidence="2">The sequence shown here is derived from an EMBL/GenBank/DDBJ whole genome shotgun (WGS) entry which is preliminary data.</text>
</comment>
<proteinExistence type="predicted"/>
<feature type="compositionally biased region" description="Basic and acidic residues" evidence="1">
    <location>
        <begin position="65"/>
        <end position="76"/>
    </location>
</feature>
<reference evidence="2" key="1">
    <citation type="submission" date="2023-04" db="EMBL/GenBank/DDBJ databases">
        <title>Black Yeasts Isolated from many extreme environments.</title>
        <authorList>
            <person name="Coleine C."/>
            <person name="Stajich J.E."/>
            <person name="Selbmann L."/>
        </authorList>
    </citation>
    <scope>NUCLEOTIDE SEQUENCE</scope>
    <source>
        <strain evidence="2">CCFEE 5312</strain>
    </source>
</reference>
<dbReference type="Proteomes" id="UP001271007">
    <property type="component" value="Unassembled WGS sequence"/>
</dbReference>